<name>A0A8B8BVU1_CRAVI</name>
<feature type="transmembrane region" description="Helical" evidence="1">
    <location>
        <begin position="531"/>
        <end position="553"/>
    </location>
</feature>
<dbReference type="PANTHER" id="PTHR39069:SF8">
    <property type="entry name" value="FI17111P1"/>
    <property type="match status" value="1"/>
</dbReference>
<dbReference type="Pfam" id="PF01683">
    <property type="entry name" value="EB"/>
    <property type="match status" value="3"/>
</dbReference>
<dbReference type="SMART" id="SM00181">
    <property type="entry name" value="EGF"/>
    <property type="match status" value="5"/>
</dbReference>
<dbReference type="Gene3D" id="2.90.20.10">
    <property type="entry name" value="Plasmodium vivax P25 domain"/>
    <property type="match status" value="1"/>
</dbReference>
<feature type="domain" description="EGF-like" evidence="2">
    <location>
        <begin position="399"/>
        <end position="436"/>
    </location>
</feature>
<evidence type="ECO:0000259" key="2">
    <source>
        <dbReference type="SMART" id="SM00181"/>
    </source>
</evidence>
<feature type="domain" description="EGF-like" evidence="2">
    <location>
        <begin position="303"/>
        <end position="348"/>
    </location>
</feature>
<feature type="domain" description="EGF-like" evidence="2">
    <location>
        <begin position="176"/>
        <end position="219"/>
    </location>
</feature>
<gene>
    <name evidence="4" type="primary">LOC111113425</name>
</gene>
<dbReference type="GeneID" id="111113425"/>
<keyword evidence="3" id="KW-1185">Reference proteome</keyword>
<evidence type="ECO:0000256" key="1">
    <source>
        <dbReference type="SAM" id="Phobius"/>
    </source>
</evidence>
<feature type="transmembrane region" description="Helical" evidence="1">
    <location>
        <begin position="65"/>
        <end position="83"/>
    </location>
</feature>
<dbReference type="RefSeq" id="XP_022307400.1">
    <property type="nucleotide sequence ID" value="XM_022451692.1"/>
</dbReference>
<evidence type="ECO:0000313" key="3">
    <source>
        <dbReference type="Proteomes" id="UP000694844"/>
    </source>
</evidence>
<proteinExistence type="predicted"/>
<dbReference type="PANTHER" id="PTHR39069">
    <property type="entry name" value="ECDYSONE-INDUCIBLE GENE E1, ISOFORM A"/>
    <property type="match status" value="1"/>
</dbReference>
<protein>
    <submittedName>
        <fullName evidence="4">Cell death abnormality protein 1-like isoform X1</fullName>
    </submittedName>
</protein>
<dbReference type="Proteomes" id="UP000694844">
    <property type="component" value="Chromosome 9"/>
</dbReference>
<organism evidence="3 4">
    <name type="scientific">Crassostrea virginica</name>
    <name type="common">Eastern oyster</name>
    <dbReference type="NCBI Taxonomy" id="6565"/>
    <lineage>
        <taxon>Eukaryota</taxon>
        <taxon>Metazoa</taxon>
        <taxon>Spiralia</taxon>
        <taxon>Lophotrochozoa</taxon>
        <taxon>Mollusca</taxon>
        <taxon>Bivalvia</taxon>
        <taxon>Autobranchia</taxon>
        <taxon>Pteriomorphia</taxon>
        <taxon>Ostreida</taxon>
        <taxon>Ostreoidea</taxon>
        <taxon>Ostreidae</taxon>
        <taxon>Crassostrea</taxon>
    </lineage>
</organism>
<dbReference type="KEGG" id="cvn:111113425"/>
<keyword evidence="1" id="KW-0812">Transmembrane</keyword>
<reference evidence="4" key="1">
    <citation type="submission" date="2025-08" db="UniProtKB">
        <authorList>
            <consortium name="RefSeq"/>
        </authorList>
    </citation>
    <scope>IDENTIFICATION</scope>
    <source>
        <tissue evidence="4">Whole sample</tissue>
    </source>
</reference>
<dbReference type="AlphaFoldDB" id="A0A8B8BVU1"/>
<feature type="domain" description="EGF-like" evidence="2">
    <location>
        <begin position="227"/>
        <end position="262"/>
    </location>
</feature>
<dbReference type="InterPro" id="IPR006149">
    <property type="entry name" value="EB_dom"/>
</dbReference>
<sequence length="659" mass="73724">MPSFSNMMLLEKQSAPTSTGMLHVGHPASLQSITKETSFPSVFFPLLGGSNQVYMKMTAQASSKYFLFFVVFYAASWSNYFALVKCACIEDVLSFYNGDNACGFKKKYLESTLFNKEERCLLNCTIALSDPTYENMEHGKIYNIDRLKIVFSQTVAFDQKKLCYKFWRNNVNIKVNCGGQERNENCNLNECKLLHSMCNKTTNECVCNKGYLRKSDTCLQASHLGDNCTDTEQCQEVHSFCNAVSGKCKCRAGFIQHNGTCLPASMLGESCKDERQCLEINPNSTCTDETCQCMDGFLNVSNTCKPSSMLGESCKDERQCLEINPNSTCTDETCQCMDGFLNVSNTCKPTSMLGESCKDERQCLEINPNSTCTDETCQCMDGFLNVSNTCKPAVEINERCSDTKQCQELNRHSICNFESNKCECQQGFIHQNDSCLSVRKLGEECKDPKQCSMTTNNSTCNTTSGVCQCAEGYLMILNTCLPGREILDEICENYNQHSESDQQTRIVETVTCRCNSSFSPSRDTINGEIKFVGVGLAGFVFGVCFGVGLFYICMRRQKKSSNSSVKKLEDTEIQMQNVKVSEHVNSRLIVSNKGTAGCSLEDNGIYNHLRENPDELHGQEDVADYDHCPPQATTDDMYSHMTADNDELQDYDGDYGKIN</sequence>
<dbReference type="OrthoDB" id="5912242at2759"/>
<accession>A0A8B8BVU1</accession>
<dbReference type="InterPro" id="IPR000742">
    <property type="entry name" value="EGF"/>
</dbReference>
<keyword evidence="1" id="KW-1133">Transmembrane helix</keyword>
<feature type="domain" description="EGF-like" evidence="2">
    <location>
        <begin position="444"/>
        <end position="481"/>
    </location>
</feature>
<evidence type="ECO:0000313" key="4">
    <source>
        <dbReference type="RefSeq" id="XP_022307400.1"/>
    </source>
</evidence>
<keyword evidence="1" id="KW-0472">Membrane</keyword>